<evidence type="ECO:0000259" key="9">
    <source>
        <dbReference type="PROSITE" id="PS51786"/>
    </source>
</evidence>
<dbReference type="PRINTS" id="PR00830">
    <property type="entry name" value="ENDOLAPTASE"/>
</dbReference>
<proteinExistence type="inferred from homology"/>
<dbReference type="Proteomes" id="UP000749646">
    <property type="component" value="Unassembled WGS sequence"/>
</dbReference>
<dbReference type="GO" id="GO:0004252">
    <property type="term" value="F:serine-type endopeptidase activity"/>
    <property type="evidence" value="ECO:0007669"/>
    <property type="project" value="UniProtKB-UniRule"/>
</dbReference>
<dbReference type="FunFam" id="3.40.50.300:FF:000021">
    <property type="entry name" value="Lon protease homolog"/>
    <property type="match status" value="1"/>
</dbReference>
<evidence type="ECO:0000256" key="4">
    <source>
        <dbReference type="ARBA" id="ARBA00022825"/>
    </source>
</evidence>
<evidence type="ECO:0000256" key="7">
    <source>
        <dbReference type="ARBA" id="ARBA00066743"/>
    </source>
</evidence>
<dbReference type="EC" id="3.4.21.53" evidence="7"/>
<evidence type="ECO:0000256" key="6">
    <source>
        <dbReference type="ARBA" id="ARBA00050665"/>
    </source>
</evidence>
<organism evidence="10 11">
    <name type="scientific">Modicella reniformis</name>
    <dbReference type="NCBI Taxonomy" id="1440133"/>
    <lineage>
        <taxon>Eukaryota</taxon>
        <taxon>Fungi</taxon>
        <taxon>Fungi incertae sedis</taxon>
        <taxon>Mucoromycota</taxon>
        <taxon>Mortierellomycotina</taxon>
        <taxon>Mortierellomycetes</taxon>
        <taxon>Mortierellales</taxon>
        <taxon>Mortierellaceae</taxon>
        <taxon>Modicella</taxon>
    </lineage>
</organism>
<evidence type="ECO:0000256" key="2">
    <source>
        <dbReference type="ARBA" id="ARBA00022741"/>
    </source>
</evidence>
<accession>A0A9P6INA7</accession>
<reference evidence="10" key="1">
    <citation type="journal article" date="2020" name="Fungal Divers.">
        <title>Resolving the Mortierellaceae phylogeny through synthesis of multi-gene phylogenetics and phylogenomics.</title>
        <authorList>
            <person name="Vandepol N."/>
            <person name="Liber J."/>
            <person name="Desiro A."/>
            <person name="Na H."/>
            <person name="Kennedy M."/>
            <person name="Barry K."/>
            <person name="Grigoriev I.V."/>
            <person name="Miller A.N."/>
            <person name="O'Donnell K."/>
            <person name="Stajich J.E."/>
            <person name="Bonito G."/>
        </authorList>
    </citation>
    <scope>NUCLEOTIDE SEQUENCE</scope>
    <source>
        <strain evidence="10">MES-2147</strain>
    </source>
</reference>
<dbReference type="Gene3D" id="3.30.230.10">
    <property type="match status" value="1"/>
</dbReference>
<keyword evidence="2" id="KW-0547">Nucleotide-binding</keyword>
<dbReference type="InterPro" id="IPR027065">
    <property type="entry name" value="Lon_Prtase"/>
</dbReference>
<keyword evidence="4 8" id="KW-0720">Serine protease</keyword>
<evidence type="ECO:0000256" key="1">
    <source>
        <dbReference type="ARBA" id="ARBA00022670"/>
    </source>
</evidence>
<dbReference type="Gene3D" id="1.10.8.60">
    <property type="match status" value="1"/>
</dbReference>
<dbReference type="InterPro" id="IPR008269">
    <property type="entry name" value="Lon_proteolytic"/>
</dbReference>
<keyword evidence="1 8" id="KW-0645">Protease</keyword>
<dbReference type="GO" id="GO:0004176">
    <property type="term" value="F:ATP-dependent peptidase activity"/>
    <property type="evidence" value="ECO:0007669"/>
    <property type="project" value="UniProtKB-UniRule"/>
</dbReference>
<dbReference type="OrthoDB" id="2411602at2759"/>
<dbReference type="GO" id="GO:0016887">
    <property type="term" value="F:ATP hydrolysis activity"/>
    <property type="evidence" value="ECO:0007669"/>
    <property type="project" value="InterPro"/>
</dbReference>
<feature type="domain" description="Lon proteolytic" evidence="9">
    <location>
        <begin position="268"/>
        <end position="448"/>
    </location>
</feature>
<dbReference type="Pfam" id="PF22667">
    <property type="entry name" value="Lon_lid"/>
    <property type="match status" value="1"/>
</dbReference>
<evidence type="ECO:0000256" key="8">
    <source>
        <dbReference type="PROSITE-ProRule" id="PRU01122"/>
    </source>
</evidence>
<keyword evidence="3 8" id="KW-0378">Hydrolase</keyword>
<evidence type="ECO:0000313" key="11">
    <source>
        <dbReference type="Proteomes" id="UP000749646"/>
    </source>
</evidence>
<keyword evidence="5" id="KW-0067">ATP-binding</keyword>
<dbReference type="InterPro" id="IPR003593">
    <property type="entry name" value="AAA+_ATPase"/>
</dbReference>
<feature type="active site" evidence="8">
    <location>
        <position position="404"/>
    </location>
</feature>
<keyword evidence="11" id="KW-1185">Reference proteome</keyword>
<dbReference type="Pfam" id="PF05362">
    <property type="entry name" value="Lon_C"/>
    <property type="match status" value="1"/>
</dbReference>
<dbReference type="Gene3D" id="3.40.50.300">
    <property type="entry name" value="P-loop containing nucleotide triphosphate hydrolases"/>
    <property type="match status" value="1"/>
</dbReference>
<comment type="caution">
    <text evidence="10">The sequence shown here is derived from an EMBL/GenBank/DDBJ whole genome shotgun (WGS) entry which is preliminary data.</text>
</comment>
<dbReference type="GO" id="GO:0006508">
    <property type="term" value="P:proteolysis"/>
    <property type="evidence" value="ECO:0007669"/>
    <property type="project" value="UniProtKB-KW"/>
</dbReference>
<sequence>MEKVKELIIEHLATKKQTGKNFGKVLCLVGAPGVGKTSIARSIAQALGRPYEKVSLGGLHDEAEIRGHRSTYIGARPGVIVQALQRAKVKNPVINLDEIDKMGESKYNGNPAAAFLEILDPEQNENYRDHYIELPVDLSQVMFICTANQIENIPNTLRDRMQVIEIPSYTQTDKKSIAKNFLIPNLLTKNNLTEQQLTFEDEAIQIIITNYTWEAGIRNLETKLQSIVSKFIAKFIKNELKSENITTEKVREYLGKPDASDLTFEADYSVAGVVNGLSAYSREMGGGSILPIEVRVIDSGKEEIIITGNLKETAKESVQTAISYVKANSQAFNINPEDIDFTKKTLHIHVPKGGIPKDGSSAGTALTTAIISALTGKKINREVGMTGEITLYGQVSGIGGLREKLTAAHQRGLKTIFIPKKNEKDLDDIPSEIKDELTIISATNYWEI</sequence>
<dbReference type="SMART" id="SM00382">
    <property type="entry name" value="AAA"/>
    <property type="match status" value="1"/>
</dbReference>
<name>A0A9P6INA7_9FUNG</name>
<evidence type="ECO:0000256" key="3">
    <source>
        <dbReference type="ARBA" id="ARBA00022801"/>
    </source>
</evidence>
<evidence type="ECO:0000313" key="10">
    <source>
        <dbReference type="EMBL" id="KAF9940905.1"/>
    </source>
</evidence>
<evidence type="ECO:0000256" key="5">
    <source>
        <dbReference type="ARBA" id="ARBA00022840"/>
    </source>
</evidence>
<dbReference type="PROSITE" id="PS51786">
    <property type="entry name" value="LON_PROTEOLYTIC"/>
    <property type="match status" value="1"/>
</dbReference>
<dbReference type="InterPro" id="IPR014721">
    <property type="entry name" value="Ribsml_uS5_D2-typ_fold_subgr"/>
</dbReference>
<dbReference type="SUPFAM" id="SSF52540">
    <property type="entry name" value="P-loop containing nucleoside triphosphate hydrolases"/>
    <property type="match status" value="1"/>
</dbReference>
<protein>
    <recommendedName>
        <fullName evidence="7">endopeptidase La</fullName>
        <ecNumber evidence="7">3.4.21.53</ecNumber>
    </recommendedName>
</protein>
<dbReference type="SUPFAM" id="SSF54211">
    <property type="entry name" value="Ribosomal protein S5 domain 2-like"/>
    <property type="match status" value="1"/>
</dbReference>
<dbReference type="InterPro" id="IPR003959">
    <property type="entry name" value="ATPase_AAA_core"/>
</dbReference>
<dbReference type="EMBL" id="JAAAHW010009440">
    <property type="protein sequence ID" value="KAF9940905.1"/>
    <property type="molecule type" value="Genomic_DNA"/>
</dbReference>
<dbReference type="InterPro" id="IPR020568">
    <property type="entry name" value="Ribosomal_Su5_D2-typ_SF"/>
</dbReference>
<dbReference type="CDD" id="cd19500">
    <property type="entry name" value="RecA-like_Lon"/>
    <property type="match status" value="1"/>
</dbReference>
<feature type="active site" evidence="8">
    <location>
        <position position="361"/>
    </location>
</feature>
<dbReference type="AlphaFoldDB" id="A0A9P6INA7"/>
<dbReference type="Pfam" id="PF00004">
    <property type="entry name" value="AAA"/>
    <property type="match status" value="1"/>
</dbReference>
<comment type="catalytic activity">
    <reaction evidence="6">
        <text>Hydrolysis of proteins in presence of ATP.</text>
        <dbReference type="EC" id="3.4.21.53"/>
    </reaction>
</comment>
<dbReference type="PANTHER" id="PTHR10046">
    <property type="entry name" value="ATP DEPENDENT LON PROTEASE FAMILY MEMBER"/>
    <property type="match status" value="1"/>
</dbReference>
<dbReference type="InterPro" id="IPR027417">
    <property type="entry name" value="P-loop_NTPase"/>
</dbReference>
<comment type="similarity">
    <text evidence="8">Belongs to the peptidase S16 family.</text>
</comment>
<dbReference type="GO" id="GO:0030163">
    <property type="term" value="P:protein catabolic process"/>
    <property type="evidence" value="ECO:0007669"/>
    <property type="project" value="InterPro"/>
</dbReference>
<dbReference type="GO" id="GO:0005524">
    <property type="term" value="F:ATP binding"/>
    <property type="evidence" value="ECO:0007669"/>
    <property type="project" value="UniProtKB-KW"/>
</dbReference>
<gene>
    <name evidence="10" type="ORF">BGZ65_005750</name>
</gene>
<dbReference type="InterPro" id="IPR054594">
    <property type="entry name" value="Lon_lid"/>
</dbReference>